<keyword evidence="1" id="KW-1133">Transmembrane helix</keyword>
<dbReference type="Proteomes" id="UP000011205">
    <property type="component" value="Unassembled WGS sequence"/>
</dbReference>
<reference evidence="2 3" key="1">
    <citation type="journal article" date="2013" name="Genome Announc.">
        <title>Draft Genome Sequence of Streptomyces viridochromogenes Strain Tu57, Producer of Avilamycin.</title>
        <authorList>
            <person name="Gruning B.A."/>
            <person name="Erxleben A."/>
            <person name="Hahnlein A."/>
            <person name="Gunther S."/>
        </authorList>
    </citation>
    <scope>NUCLEOTIDE SEQUENCE [LARGE SCALE GENOMIC DNA]</scope>
    <source>
        <strain evidence="2 3">Tue57</strain>
    </source>
</reference>
<organism evidence="2 3">
    <name type="scientific">Streptomyces viridochromogenes Tue57</name>
    <dbReference type="NCBI Taxonomy" id="1160705"/>
    <lineage>
        <taxon>Bacteria</taxon>
        <taxon>Bacillati</taxon>
        <taxon>Actinomycetota</taxon>
        <taxon>Actinomycetes</taxon>
        <taxon>Kitasatosporales</taxon>
        <taxon>Streptomycetaceae</taxon>
        <taxon>Streptomyces</taxon>
    </lineage>
</organism>
<proteinExistence type="predicted"/>
<keyword evidence="1" id="KW-0472">Membrane</keyword>
<evidence type="ECO:0000256" key="1">
    <source>
        <dbReference type="SAM" id="Phobius"/>
    </source>
</evidence>
<evidence type="ECO:0008006" key="4">
    <source>
        <dbReference type="Google" id="ProtNLM"/>
    </source>
</evidence>
<dbReference type="AlphaFoldDB" id="L8P1H0"/>
<feature type="transmembrane region" description="Helical" evidence="1">
    <location>
        <begin position="46"/>
        <end position="64"/>
    </location>
</feature>
<protein>
    <recommendedName>
        <fullName evidence="4">Integral membrane protein</fullName>
    </recommendedName>
</protein>
<keyword evidence="1" id="KW-0812">Transmembrane</keyword>
<feature type="transmembrane region" description="Helical" evidence="1">
    <location>
        <begin position="20"/>
        <end position="40"/>
    </location>
</feature>
<sequence>MRRRPLPRLRHSAGLRQLVLPLVVTDLVMAFVLSSMLPPAARPAHAGPAALLVLAGLGLVAATLRHPHEVNAERVVLRTGFLGDVSVYASPNSLPALSGALRTAPPR</sequence>
<dbReference type="EMBL" id="AMLP01000285">
    <property type="protein sequence ID" value="ELS50340.1"/>
    <property type="molecule type" value="Genomic_DNA"/>
</dbReference>
<evidence type="ECO:0000313" key="3">
    <source>
        <dbReference type="Proteomes" id="UP000011205"/>
    </source>
</evidence>
<accession>L8P1H0</accession>
<gene>
    <name evidence="2" type="ORF">STVIR_8714</name>
</gene>
<dbReference type="PATRIC" id="fig|1160705.3.peg.8612"/>
<evidence type="ECO:0000313" key="2">
    <source>
        <dbReference type="EMBL" id="ELS50340.1"/>
    </source>
</evidence>
<comment type="caution">
    <text evidence="2">The sequence shown here is derived from an EMBL/GenBank/DDBJ whole genome shotgun (WGS) entry which is preliminary data.</text>
</comment>
<name>L8P1H0_STRVR</name>